<dbReference type="eggNOG" id="COG2433">
    <property type="taxonomic scope" value="Bacteria"/>
</dbReference>
<feature type="region of interest" description="Disordered" evidence="1">
    <location>
        <begin position="68"/>
        <end position="92"/>
    </location>
</feature>
<dbReference type="InterPro" id="IPR052344">
    <property type="entry name" value="Transposase-related"/>
</dbReference>
<dbReference type="PANTHER" id="PTHR33678:SF1">
    <property type="entry name" value="BLL1576 PROTEIN"/>
    <property type="match status" value="1"/>
</dbReference>
<name>A0A059G173_9PROT</name>
<feature type="domain" description="Transposase IS66 zinc-finger binding" evidence="2">
    <location>
        <begin position="106"/>
        <end position="135"/>
    </location>
</feature>
<reference evidence="4 5" key="1">
    <citation type="journal article" date="2014" name="Antonie Van Leeuwenhoek">
        <title>Hyphomonas beringensis sp. nov. and Hyphomonas chukchiensis sp. nov., isolated from surface seawater of the Bering Sea and Chukchi Sea.</title>
        <authorList>
            <person name="Li C."/>
            <person name="Lai Q."/>
            <person name="Li G."/>
            <person name="Dong C."/>
            <person name="Wang J."/>
            <person name="Liao Y."/>
            <person name="Shao Z."/>
        </authorList>
    </citation>
    <scope>NUCLEOTIDE SEQUENCE [LARGE SCALE GENOMIC DNA]</scope>
    <source>
        <strain evidence="4 5">SCH89</strain>
    </source>
</reference>
<evidence type="ECO:0000256" key="1">
    <source>
        <dbReference type="SAM" id="MobiDB-lite"/>
    </source>
</evidence>
<dbReference type="PANTHER" id="PTHR33678">
    <property type="entry name" value="BLL1576 PROTEIN"/>
    <property type="match status" value="1"/>
</dbReference>
<keyword evidence="5" id="KW-1185">Reference proteome</keyword>
<gene>
    <name evidence="4" type="ORF">HOC_20006</name>
</gene>
<evidence type="ECO:0000259" key="2">
    <source>
        <dbReference type="Pfam" id="PF13005"/>
    </source>
</evidence>
<dbReference type="AlphaFoldDB" id="A0A059G173"/>
<feature type="compositionally biased region" description="Basic and acidic residues" evidence="1">
    <location>
        <begin position="80"/>
        <end position="92"/>
    </location>
</feature>
<dbReference type="InterPro" id="IPR024463">
    <property type="entry name" value="Transposase_TnpC_homeodom"/>
</dbReference>
<proteinExistence type="predicted"/>
<dbReference type="Pfam" id="PF13007">
    <property type="entry name" value="LZ_Tnp_IS66"/>
    <property type="match status" value="1"/>
</dbReference>
<dbReference type="Proteomes" id="UP000024942">
    <property type="component" value="Unassembled WGS sequence"/>
</dbReference>
<feature type="domain" description="Transposase TnpC homeodomain" evidence="3">
    <location>
        <begin position="35"/>
        <end position="98"/>
    </location>
</feature>
<accession>A0A059G173</accession>
<dbReference type="EMBL" id="ARYL01000075">
    <property type="protein sequence ID" value="KCZ99315.1"/>
    <property type="molecule type" value="Genomic_DNA"/>
</dbReference>
<dbReference type="STRING" id="1280953.HOC_20006"/>
<organism evidence="4 5">
    <name type="scientific">Hyphomonas oceanitis SCH89</name>
    <dbReference type="NCBI Taxonomy" id="1280953"/>
    <lineage>
        <taxon>Bacteria</taxon>
        <taxon>Pseudomonadati</taxon>
        <taxon>Pseudomonadota</taxon>
        <taxon>Alphaproteobacteria</taxon>
        <taxon>Hyphomonadales</taxon>
        <taxon>Hyphomonadaceae</taxon>
        <taxon>Hyphomonas</taxon>
    </lineage>
</organism>
<dbReference type="InterPro" id="IPR024474">
    <property type="entry name" value="Znf_dom_IS66"/>
</dbReference>
<comment type="caution">
    <text evidence="4">The sequence shown here is derived from an EMBL/GenBank/DDBJ whole genome shotgun (WGS) entry which is preliminary data.</text>
</comment>
<evidence type="ECO:0000259" key="3">
    <source>
        <dbReference type="Pfam" id="PF13007"/>
    </source>
</evidence>
<sequence>MSDVADLPDDVEALKAMLRDAHIELRGRDLLIEKLKLQLSGMARHRFGSSAEGLQQLQLMLEDLEITRSTEVPAGAPEPASKDKPARKPLPDHLPRIDQVLETGDACNDCGGKLKRVGEDVTEELEYIPGRFMVNGSVRNFVPGS</sequence>
<dbReference type="PATRIC" id="fig|1280953.3.peg.3986"/>
<evidence type="ECO:0000313" key="5">
    <source>
        <dbReference type="Proteomes" id="UP000024942"/>
    </source>
</evidence>
<dbReference type="Pfam" id="PF13005">
    <property type="entry name" value="zf-IS66"/>
    <property type="match status" value="1"/>
</dbReference>
<evidence type="ECO:0000313" key="4">
    <source>
        <dbReference type="EMBL" id="KCZ99315.1"/>
    </source>
</evidence>
<evidence type="ECO:0008006" key="6">
    <source>
        <dbReference type="Google" id="ProtNLM"/>
    </source>
</evidence>
<protein>
    <recommendedName>
        <fullName evidence="6">Transposase TnpC homeodomain domain-containing protein</fullName>
    </recommendedName>
</protein>